<dbReference type="AlphaFoldDB" id="A0A218W707"/>
<dbReference type="Proteomes" id="UP000197138">
    <property type="component" value="Unassembled WGS sequence"/>
</dbReference>
<reference evidence="2" key="1">
    <citation type="journal article" date="2017" name="Plant J.">
        <title>The pomegranate (Punica granatum L.) genome and the genomics of punicalagin biosynthesis.</title>
        <authorList>
            <person name="Qin G."/>
            <person name="Xu C."/>
            <person name="Ming R."/>
            <person name="Tang H."/>
            <person name="Guyot R."/>
            <person name="Kramer E.M."/>
            <person name="Hu Y."/>
            <person name="Yi X."/>
            <person name="Qi Y."/>
            <person name="Xu X."/>
            <person name="Gao Z."/>
            <person name="Pan H."/>
            <person name="Jian J."/>
            <person name="Tian Y."/>
            <person name="Yue Z."/>
            <person name="Xu Y."/>
        </authorList>
    </citation>
    <scope>NUCLEOTIDE SEQUENCE [LARGE SCALE GENOMIC DNA]</scope>
    <source>
        <strain evidence="2">cv. Dabenzi</strain>
    </source>
</reference>
<sequence length="74" mass="8275">MLSSQNHRRDVKYPLSFPKHLRTLRKATRAARTSLFSPGCPVGSNCSRQGCCCQSGLFNEKQPKPDPPTVQPDF</sequence>
<evidence type="ECO:0000313" key="2">
    <source>
        <dbReference type="Proteomes" id="UP000197138"/>
    </source>
</evidence>
<organism evidence="1 2">
    <name type="scientific">Punica granatum</name>
    <name type="common">Pomegranate</name>
    <dbReference type="NCBI Taxonomy" id="22663"/>
    <lineage>
        <taxon>Eukaryota</taxon>
        <taxon>Viridiplantae</taxon>
        <taxon>Streptophyta</taxon>
        <taxon>Embryophyta</taxon>
        <taxon>Tracheophyta</taxon>
        <taxon>Spermatophyta</taxon>
        <taxon>Magnoliopsida</taxon>
        <taxon>eudicotyledons</taxon>
        <taxon>Gunneridae</taxon>
        <taxon>Pentapetalae</taxon>
        <taxon>rosids</taxon>
        <taxon>malvids</taxon>
        <taxon>Myrtales</taxon>
        <taxon>Lythraceae</taxon>
        <taxon>Punica</taxon>
    </lineage>
</organism>
<comment type="caution">
    <text evidence="1">The sequence shown here is derived from an EMBL/GenBank/DDBJ whole genome shotgun (WGS) entry which is preliminary data.</text>
</comment>
<proteinExistence type="predicted"/>
<gene>
    <name evidence="1" type="ORF">CDL15_Pgr016300</name>
</gene>
<name>A0A218W707_PUNGR</name>
<accession>A0A218W707</accession>
<evidence type="ECO:0000313" key="1">
    <source>
        <dbReference type="EMBL" id="OWM68100.1"/>
    </source>
</evidence>
<protein>
    <submittedName>
        <fullName evidence="1">Uncharacterized protein</fullName>
    </submittedName>
</protein>
<dbReference type="EMBL" id="MTKT01005171">
    <property type="protein sequence ID" value="OWM68100.1"/>
    <property type="molecule type" value="Genomic_DNA"/>
</dbReference>